<dbReference type="PANTHER" id="PTHR10938:SF4">
    <property type="entry name" value="TRANSLATION INITIATION FACTOR IF3-1, MITOCHONDRIAL"/>
    <property type="match status" value="1"/>
</dbReference>
<dbReference type="SUPFAM" id="SSF54364">
    <property type="entry name" value="Translation initiation factor IF3, N-terminal domain"/>
    <property type="match status" value="1"/>
</dbReference>
<dbReference type="PANTHER" id="PTHR10938">
    <property type="entry name" value="TRANSLATION INITIATION FACTOR IF-3"/>
    <property type="match status" value="1"/>
</dbReference>
<dbReference type="Gene3D" id="3.10.20.80">
    <property type="entry name" value="Translation initiation factor 3 (IF-3), N-terminal domain"/>
    <property type="match status" value="1"/>
</dbReference>
<feature type="compositionally biased region" description="Basic and acidic residues" evidence="1">
    <location>
        <begin position="459"/>
        <end position="472"/>
    </location>
</feature>
<gene>
    <name evidence="3" type="ORF">CDL12_30361</name>
</gene>
<dbReference type="InterPro" id="IPR001288">
    <property type="entry name" value="Translation_initiation_fac_3"/>
</dbReference>
<dbReference type="GO" id="GO:0003743">
    <property type="term" value="F:translation initiation factor activity"/>
    <property type="evidence" value="ECO:0007669"/>
    <property type="project" value="InterPro"/>
</dbReference>
<dbReference type="GO" id="GO:0043022">
    <property type="term" value="F:ribosome binding"/>
    <property type="evidence" value="ECO:0007669"/>
    <property type="project" value="TreeGrafter"/>
</dbReference>
<dbReference type="NCBIfam" id="TIGR00168">
    <property type="entry name" value="infC"/>
    <property type="match status" value="1"/>
</dbReference>
<feature type="compositionally biased region" description="Polar residues" evidence="1">
    <location>
        <begin position="347"/>
        <end position="363"/>
    </location>
</feature>
<dbReference type="Proteomes" id="UP000231279">
    <property type="component" value="Unassembled WGS sequence"/>
</dbReference>
<evidence type="ECO:0000259" key="2">
    <source>
        <dbReference type="Pfam" id="PF05198"/>
    </source>
</evidence>
<organism evidence="3 4">
    <name type="scientific">Handroanthus impetiginosus</name>
    <dbReference type="NCBI Taxonomy" id="429701"/>
    <lineage>
        <taxon>Eukaryota</taxon>
        <taxon>Viridiplantae</taxon>
        <taxon>Streptophyta</taxon>
        <taxon>Embryophyta</taxon>
        <taxon>Tracheophyta</taxon>
        <taxon>Spermatophyta</taxon>
        <taxon>Magnoliopsida</taxon>
        <taxon>eudicotyledons</taxon>
        <taxon>Gunneridae</taxon>
        <taxon>Pentapetalae</taxon>
        <taxon>asterids</taxon>
        <taxon>lamiids</taxon>
        <taxon>Lamiales</taxon>
        <taxon>Bignoniaceae</taxon>
        <taxon>Crescentiina</taxon>
        <taxon>Tabebuia alliance</taxon>
        <taxon>Handroanthus</taxon>
    </lineage>
</organism>
<feature type="compositionally biased region" description="Polar residues" evidence="1">
    <location>
        <begin position="376"/>
        <end position="389"/>
    </location>
</feature>
<dbReference type="STRING" id="429701.A0A2G9FW64"/>
<feature type="compositionally biased region" description="Polar residues" evidence="1">
    <location>
        <begin position="397"/>
        <end position="421"/>
    </location>
</feature>
<dbReference type="OrthoDB" id="21573at2759"/>
<dbReference type="InterPro" id="IPR036787">
    <property type="entry name" value="T_IF-3_N_sf"/>
</dbReference>
<dbReference type="AlphaFoldDB" id="A0A2G9FW64"/>
<name>A0A2G9FW64_9LAMI</name>
<evidence type="ECO:0000256" key="1">
    <source>
        <dbReference type="SAM" id="MobiDB-lite"/>
    </source>
</evidence>
<keyword evidence="4" id="KW-1185">Reference proteome</keyword>
<dbReference type="EMBL" id="NKXS01010666">
    <property type="protein sequence ID" value="PIM97171.1"/>
    <property type="molecule type" value="Genomic_DNA"/>
</dbReference>
<reference evidence="4" key="1">
    <citation type="journal article" date="2018" name="Gigascience">
        <title>Genome assembly of the Pink Ipe (Handroanthus impetiginosus, Bignoniaceae), a highly valued, ecologically keystone Neotropical timber forest tree.</title>
        <authorList>
            <person name="Silva-Junior O.B."/>
            <person name="Grattapaglia D."/>
            <person name="Novaes E."/>
            <person name="Collevatti R.G."/>
        </authorList>
    </citation>
    <scope>NUCLEOTIDE SEQUENCE [LARGE SCALE GENOMIC DNA]</scope>
    <source>
        <strain evidence="4">cv. UFG-1</strain>
    </source>
</reference>
<feature type="compositionally biased region" description="Basic and acidic residues" evidence="1">
    <location>
        <begin position="264"/>
        <end position="280"/>
    </location>
</feature>
<dbReference type="GO" id="GO:0032790">
    <property type="term" value="P:ribosome disassembly"/>
    <property type="evidence" value="ECO:0007669"/>
    <property type="project" value="TreeGrafter"/>
</dbReference>
<comment type="caution">
    <text evidence="3">The sequence shown here is derived from an EMBL/GenBank/DDBJ whole genome shotgun (WGS) entry which is preliminary data.</text>
</comment>
<evidence type="ECO:0000313" key="4">
    <source>
        <dbReference type="Proteomes" id="UP000231279"/>
    </source>
</evidence>
<feature type="domain" description="Translation initiation factor 3 N-terminal" evidence="2">
    <location>
        <begin position="88"/>
        <end position="154"/>
    </location>
</feature>
<protein>
    <recommendedName>
        <fullName evidence="2">Translation initiation factor 3 N-terminal domain-containing protein</fullName>
    </recommendedName>
</protein>
<accession>A0A2G9FW64</accession>
<dbReference type="Pfam" id="PF05198">
    <property type="entry name" value="IF3_N"/>
    <property type="match status" value="1"/>
</dbReference>
<dbReference type="InterPro" id="IPR019814">
    <property type="entry name" value="Translation_initiation_fac_3_N"/>
</dbReference>
<feature type="region of interest" description="Disordered" evidence="1">
    <location>
        <begin position="298"/>
        <end position="472"/>
    </location>
</feature>
<proteinExistence type="predicted"/>
<feature type="region of interest" description="Disordered" evidence="1">
    <location>
        <begin position="228"/>
        <end position="284"/>
    </location>
</feature>
<sequence>MVIWSRLRQSKLKFNLFANEFKKCYILNHGRTFAGQHIPPRTLISSLINPNYVVQSSQLEFFCRVRSYAAPVQVNQKKEEKDTSGPKLNEQITAPTVRLVSDEGHFVISRYDALARARTLKMDLVEVDRHAKPPVCKIMDYHKEKYIQQTKEKERAKSKATIKKGSCKEIRFAAKICTAIEPTDEVDLETLLSRFWALIEDIAIEESAPKVEKKQAYVVVRHIKFGPSKKGSGKKASKTTVSSETSNKNQPAEDNGDTIEAGSETEHAESEESSDEDVRTNKSNWAVFDRDDDIHTVFDINDETNGPTRSSKHEEPAIVNEPSSPPRQTMQNRYARDPRLVKPSRIPTDTSGRFARNTMNTVPQVPIQGKHPQFSIDRSPQTRPNQQYQGPAHDISKQNSNLPPKTYGISSAQQVNTTPHEQSAPAETNRYKRNPPIKRGPNVDNPGQGKWGIFSTDNSNKKNEGQTELHRR</sequence>
<evidence type="ECO:0000313" key="3">
    <source>
        <dbReference type="EMBL" id="PIM97171.1"/>
    </source>
</evidence>